<dbReference type="AlphaFoldDB" id="A0A0R2HSL8"/>
<dbReference type="EMBL" id="CP012275">
    <property type="protein sequence ID" value="AMV61960.1"/>
    <property type="molecule type" value="Genomic_DNA"/>
</dbReference>
<dbReference type="Proteomes" id="UP000076244">
    <property type="component" value="Chromosome"/>
</dbReference>
<dbReference type="InterPro" id="IPR011032">
    <property type="entry name" value="GroES-like_sf"/>
</dbReference>
<dbReference type="SUPFAM" id="SSF50129">
    <property type="entry name" value="GroES-like"/>
    <property type="match status" value="1"/>
</dbReference>
<reference evidence="3 4" key="1">
    <citation type="journal article" date="2016" name="PLoS ONE">
        <title>The Identification of Novel Diagnostic Marker Genes for the Detection of Beer Spoiling Pediococcus damnosus Strains Using the BlAst Diagnostic Gene findEr.</title>
        <authorList>
            <person name="Behr J."/>
            <person name="Geissler A.J."/>
            <person name="Schmid J."/>
            <person name="Zehe A."/>
            <person name="Vogel R.F."/>
        </authorList>
    </citation>
    <scope>NUCLEOTIDE SEQUENCE [LARGE SCALE GENOMIC DNA]</scope>
    <source>
        <strain evidence="1 4">TMW 2.1533</strain>
        <strain evidence="2 3">TMW 2.1535</strain>
    </source>
</reference>
<evidence type="ECO:0000313" key="1">
    <source>
        <dbReference type="EMBL" id="AMV61960.1"/>
    </source>
</evidence>
<dbReference type="OrthoDB" id="110915at2"/>
<evidence type="ECO:0000313" key="3">
    <source>
        <dbReference type="Proteomes" id="UP000076244"/>
    </source>
</evidence>
<dbReference type="EMBL" id="CP012288">
    <property type="protein sequence ID" value="AMV66161.1"/>
    <property type="molecule type" value="Genomic_DNA"/>
</dbReference>
<dbReference type="GO" id="GO:0016491">
    <property type="term" value="F:oxidoreductase activity"/>
    <property type="evidence" value="ECO:0007669"/>
    <property type="project" value="UniProtKB-KW"/>
</dbReference>
<accession>A0A0R2HSL8</accession>
<dbReference type="EC" id="1.1.1.-" evidence="1"/>
<keyword evidence="3" id="KW-1185">Reference proteome</keyword>
<organism evidence="1 4">
    <name type="scientific">Pediococcus damnosus</name>
    <dbReference type="NCBI Taxonomy" id="51663"/>
    <lineage>
        <taxon>Bacteria</taxon>
        <taxon>Bacillati</taxon>
        <taxon>Bacillota</taxon>
        <taxon>Bacilli</taxon>
        <taxon>Lactobacillales</taxon>
        <taxon>Lactobacillaceae</taxon>
        <taxon>Pediococcus</taxon>
    </lineage>
</organism>
<keyword evidence="1" id="KW-0560">Oxidoreductase</keyword>
<dbReference type="RefSeq" id="WP_052694503.1">
    <property type="nucleotide sequence ID" value="NZ_BAAAXI010000177.1"/>
</dbReference>
<sequence>MKQIIQETFGGICELKIRSIEEPKVSPFSAIIQTKYVPILPWDWLGEEGFLQNIHPVQLPTVIGYSFTGIVQDVEALRNKKLIGQAVFGANPGGTASELINSQITPIIFPVPKDVSLYYSEFLTCNFNVVAFKLNY</sequence>
<protein>
    <submittedName>
        <fullName evidence="1">Bifunctional protein: zinc-containing alcohol dehydrogenase</fullName>
        <ecNumber evidence="1">1.1.1.-</ecNumber>
    </submittedName>
</protein>
<gene>
    <name evidence="1" type="ORF">ADU70_0460</name>
    <name evidence="2" type="ORF">ADU72_0212</name>
</gene>
<evidence type="ECO:0000313" key="4">
    <source>
        <dbReference type="Proteomes" id="UP000076405"/>
    </source>
</evidence>
<dbReference type="KEGG" id="pdm:ADU72_0212"/>
<dbReference type="Gene3D" id="3.90.180.10">
    <property type="entry name" value="Medium-chain alcohol dehydrogenases, catalytic domain"/>
    <property type="match status" value="1"/>
</dbReference>
<proteinExistence type="predicted"/>
<dbReference type="GeneID" id="57275461"/>
<evidence type="ECO:0000313" key="2">
    <source>
        <dbReference type="EMBL" id="AMV66161.1"/>
    </source>
</evidence>
<dbReference type="Proteomes" id="UP000076405">
    <property type="component" value="Chromosome"/>
</dbReference>
<name>A0A0R2HSL8_9LACO</name>